<proteinExistence type="predicted"/>
<dbReference type="Proteomes" id="UP001144280">
    <property type="component" value="Unassembled WGS sequence"/>
</dbReference>
<feature type="signal peptide" evidence="1">
    <location>
        <begin position="1"/>
        <end position="29"/>
    </location>
</feature>
<evidence type="ECO:0008006" key="4">
    <source>
        <dbReference type="Google" id="ProtNLM"/>
    </source>
</evidence>
<gene>
    <name evidence="2" type="ORF">Pa4123_40470</name>
</gene>
<dbReference type="EMBL" id="BSDI01000018">
    <property type="protein sequence ID" value="GLH98772.1"/>
    <property type="molecule type" value="Genomic_DNA"/>
</dbReference>
<evidence type="ECO:0000256" key="1">
    <source>
        <dbReference type="SAM" id="SignalP"/>
    </source>
</evidence>
<dbReference type="RefSeq" id="WP_281897960.1">
    <property type="nucleotide sequence ID" value="NZ_BSDI01000018.1"/>
</dbReference>
<organism evidence="2 3">
    <name type="scientific">Phytohabitans aurantiacus</name>
    <dbReference type="NCBI Taxonomy" id="3016789"/>
    <lineage>
        <taxon>Bacteria</taxon>
        <taxon>Bacillati</taxon>
        <taxon>Actinomycetota</taxon>
        <taxon>Actinomycetes</taxon>
        <taxon>Micromonosporales</taxon>
        <taxon>Micromonosporaceae</taxon>
    </lineage>
</organism>
<keyword evidence="3" id="KW-1185">Reference proteome</keyword>
<comment type="caution">
    <text evidence="2">The sequence shown here is derived from an EMBL/GenBank/DDBJ whole genome shotgun (WGS) entry which is preliminary data.</text>
</comment>
<name>A0ABQ5QXX0_9ACTN</name>
<keyword evidence="1" id="KW-0732">Signal</keyword>
<feature type="chain" id="PRO_5046537305" description="Spore-associated protein A" evidence="1">
    <location>
        <begin position="30"/>
        <end position="134"/>
    </location>
</feature>
<accession>A0ABQ5QXX0</accession>
<sequence length="134" mass="13714">MKRTTKWLATVTAAMALSSGIAAPASAQAAAGTTATACTLTMGNVGYSANMLYVSGWLSGGCKGQVAIDLQRSTTASGPWTTIDSGITYPLGPDAEGGTAWFDNNDGCGGFYYYRGVGTYGDLTGVSPRPQHPC</sequence>
<evidence type="ECO:0000313" key="3">
    <source>
        <dbReference type="Proteomes" id="UP001144280"/>
    </source>
</evidence>
<protein>
    <recommendedName>
        <fullName evidence="4">Spore-associated protein A</fullName>
    </recommendedName>
</protein>
<reference evidence="2" key="1">
    <citation type="submission" date="2022-12" db="EMBL/GenBank/DDBJ databases">
        <title>New Phytohabitans aurantiacus sp. RD004123 nov., an actinomycete isolated from soil.</title>
        <authorList>
            <person name="Triningsih D.W."/>
            <person name="Harunari E."/>
            <person name="Igarashi Y."/>
        </authorList>
    </citation>
    <scope>NUCLEOTIDE SEQUENCE</scope>
    <source>
        <strain evidence="2">RD004123</strain>
    </source>
</reference>
<evidence type="ECO:0000313" key="2">
    <source>
        <dbReference type="EMBL" id="GLH98772.1"/>
    </source>
</evidence>